<gene>
    <name evidence="1" type="ORF">GS398_14045</name>
</gene>
<protein>
    <recommendedName>
        <fullName evidence="3">Tetratricopeptide repeat protein</fullName>
    </recommendedName>
</protein>
<dbReference type="RefSeq" id="WP_160907424.1">
    <property type="nucleotide sequence ID" value="NZ_WVHS01000003.1"/>
</dbReference>
<evidence type="ECO:0000313" key="1">
    <source>
        <dbReference type="EMBL" id="MXV16430.1"/>
    </source>
</evidence>
<name>A0A7K1XZN5_9SPHI</name>
<dbReference type="SUPFAM" id="SSF48452">
    <property type="entry name" value="TPR-like"/>
    <property type="match status" value="1"/>
</dbReference>
<evidence type="ECO:0000313" key="2">
    <source>
        <dbReference type="Proteomes" id="UP000451233"/>
    </source>
</evidence>
<dbReference type="AlphaFoldDB" id="A0A7K1XZN5"/>
<keyword evidence="2" id="KW-1185">Reference proteome</keyword>
<sequence length="392" mass="45316">MRAILHTILLTTLLFTGFKSFSQQFDSEQLLDMIQNQRYKEAAAYIKSVYPAEISDDKILSRLAYCNYMAGNLPDAERNFGILLAKDTTNRTALNYLAGINEKRGNYLQTRRYYEKMLLLDSINFLTYKKLADVCDNLRDTTGWLRNLKKANGLNPREPDIAYDYARLLIKRKRYGLVDSVLSIAMATDSLNILLINTRMNLAHKQEDYKLSVKMARKAIDLGDNAGQTFNLLGIGCYYLRQYKDCVAAFSILELTSNSNETTYYYTALAYRQLGNILKSNEYLARSVREGISNNIPVYYQEMSVNDEQQKKYRAGINHLDKAETFDSRNVFNYARARIYDQKLEDRKNALKYYKKYVDLYNEERDNNKACYHYSLARIKDLSPAGTSASAK</sequence>
<reference evidence="1 2" key="1">
    <citation type="submission" date="2019-11" db="EMBL/GenBank/DDBJ databases">
        <title>Pedobacter sp. HMF7056 Genome sequencing and assembly.</title>
        <authorList>
            <person name="Kang H."/>
            <person name="Kim H."/>
            <person name="Joh K."/>
        </authorList>
    </citation>
    <scope>NUCLEOTIDE SEQUENCE [LARGE SCALE GENOMIC DNA]</scope>
    <source>
        <strain evidence="1 2">HMF7056</strain>
    </source>
</reference>
<comment type="caution">
    <text evidence="1">The sequence shown here is derived from an EMBL/GenBank/DDBJ whole genome shotgun (WGS) entry which is preliminary data.</text>
</comment>
<dbReference type="InterPro" id="IPR011990">
    <property type="entry name" value="TPR-like_helical_dom_sf"/>
</dbReference>
<organism evidence="1 2">
    <name type="scientific">Hufsiella ginkgonis</name>
    <dbReference type="NCBI Taxonomy" id="2695274"/>
    <lineage>
        <taxon>Bacteria</taxon>
        <taxon>Pseudomonadati</taxon>
        <taxon>Bacteroidota</taxon>
        <taxon>Sphingobacteriia</taxon>
        <taxon>Sphingobacteriales</taxon>
        <taxon>Sphingobacteriaceae</taxon>
        <taxon>Hufsiella</taxon>
    </lineage>
</organism>
<dbReference type="Proteomes" id="UP000451233">
    <property type="component" value="Unassembled WGS sequence"/>
</dbReference>
<dbReference type="SUPFAM" id="SSF81901">
    <property type="entry name" value="HCP-like"/>
    <property type="match status" value="1"/>
</dbReference>
<dbReference type="Gene3D" id="1.25.40.10">
    <property type="entry name" value="Tetratricopeptide repeat domain"/>
    <property type="match status" value="2"/>
</dbReference>
<proteinExistence type="predicted"/>
<accession>A0A7K1XZN5</accession>
<evidence type="ECO:0008006" key="3">
    <source>
        <dbReference type="Google" id="ProtNLM"/>
    </source>
</evidence>
<dbReference type="EMBL" id="WVHS01000003">
    <property type="protein sequence ID" value="MXV16430.1"/>
    <property type="molecule type" value="Genomic_DNA"/>
</dbReference>